<keyword evidence="2" id="KW-0813">Transport</keyword>
<accession>H0EAU0</accession>
<dbReference type="SMART" id="SM00382">
    <property type="entry name" value="AAA"/>
    <property type="match status" value="1"/>
</dbReference>
<proteinExistence type="inferred from homology"/>
<organism evidence="6 7">
    <name type="scientific">Patulibacter medicamentivorans</name>
    <dbReference type="NCBI Taxonomy" id="1097667"/>
    <lineage>
        <taxon>Bacteria</taxon>
        <taxon>Bacillati</taxon>
        <taxon>Actinomycetota</taxon>
        <taxon>Thermoleophilia</taxon>
        <taxon>Solirubrobacterales</taxon>
        <taxon>Patulibacteraceae</taxon>
        <taxon>Patulibacter</taxon>
    </lineage>
</organism>
<dbReference type="InterPro" id="IPR003439">
    <property type="entry name" value="ABC_transporter-like_ATP-bd"/>
</dbReference>
<reference evidence="6 7" key="1">
    <citation type="journal article" date="2013" name="Biodegradation">
        <title>Quantitative proteomic analysis of ibuprofen-degrading Patulibacter sp. strain I11.</title>
        <authorList>
            <person name="Almeida B."/>
            <person name="Kjeldal H."/>
            <person name="Lolas I."/>
            <person name="Knudsen A.D."/>
            <person name="Carvalho G."/>
            <person name="Nielsen K.L."/>
            <person name="Barreto Crespo M.T."/>
            <person name="Stensballe A."/>
            <person name="Nielsen J.L."/>
        </authorList>
    </citation>
    <scope>NUCLEOTIDE SEQUENCE [LARGE SCALE GENOMIC DNA]</scope>
    <source>
        <strain evidence="6 7">I11</strain>
    </source>
</reference>
<dbReference type="SUPFAM" id="SSF52540">
    <property type="entry name" value="P-loop containing nucleoside triphosphate hydrolases"/>
    <property type="match status" value="1"/>
</dbReference>
<evidence type="ECO:0000313" key="7">
    <source>
        <dbReference type="Proteomes" id="UP000005143"/>
    </source>
</evidence>
<evidence type="ECO:0000313" key="6">
    <source>
        <dbReference type="EMBL" id="EHN09212.1"/>
    </source>
</evidence>
<evidence type="ECO:0000259" key="5">
    <source>
        <dbReference type="PROSITE" id="PS50893"/>
    </source>
</evidence>
<dbReference type="OrthoDB" id="4927383at2"/>
<name>H0EAU0_9ACTN</name>
<dbReference type="RefSeq" id="WP_007578485.1">
    <property type="nucleotide sequence ID" value="NZ_AGUD01000298.1"/>
</dbReference>
<keyword evidence="4 6" id="KW-0067">ATP-binding</keyword>
<evidence type="ECO:0000256" key="4">
    <source>
        <dbReference type="ARBA" id="ARBA00022840"/>
    </source>
</evidence>
<dbReference type="Gene3D" id="3.40.50.300">
    <property type="entry name" value="P-loop containing nucleotide triphosphate hydrolases"/>
    <property type="match status" value="1"/>
</dbReference>
<protein>
    <submittedName>
        <fullName evidence="6">Lipoprotein-releasing system ATP-binding protein lolD</fullName>
    </submittedName>
</protein>
<comment type="caution">
    <text evidence="6">The sequence shown here is derived from an EMBL/GenBank/DDBJ whole genome shotgun (WGS) entry which is preliminary data.</text>
</comment>
<dbReference type="GO" id="GO:0005524">
    <property type="term" value="F:ATP binding"/>
    <property type="evidence" value="ECO:0007669"/>
    <property type="project" value="UniProtKB-KW"/>
</dbReference>
<dbReference type="PANTHER" id="PTHR43335">
    <property type="entry name" value="ABC TRANSPORTER, ATP-BINDING PROTEIN"/>
    <property type="match status" value="1"/>
</dbReference>
<evidence type="ECO:0000256" key="2">
    <source>
        <dbReference type="ARBA" id="ARBA00022448"/>
    </source>
</evidence>
<feature type="domain" description="ABC transporter" evidence="5">
    <location>
        <begin position="15"/>
        <end position="237"/>
    </location>
</feature>
<dbReference type="EMBL" id="AGUD01000298">
    <property type="protein sequence ID" value="EHN09212.1"/>
    <property type="molecule type" value="Genomic_DNA"/>
</dbReference>
<dbReference type="Pfam" id="PF00005">
    <property type="entry name" value="ABC_tran"/>
    <property type="match status" value="1"/>
</dbReference>
<dbReference type="InterPro" id="IPR027417">
    <property type="entry name" value="P-loop_NTPase"/>
</dbReference>
<keyword evidence="3" id="KW-0547">Nucleotide-binding</keyword>
<dbReference type="AlphaFoldDB" id="H0EAU0"/>
<dbReference type="PROSITE" id="PS50893">
    <property type="entry name" value="ABC_TRANSPORTER_2"/>
    <property type="match status" value="1"/>
</dbReference>
<gene>
    <name evidence="6" type="ORF">PAI11_39650</name>
</gene>
<dbReference type="GO" id="GO:0016887">
    <property type="term" value="F:ATP hydrolysis activity"/>
    <property type="evidence" value="ECO:0007669"/>
    <property type="project" value="InterPro"/>
</dbReference>
<dbReference type="InterPro" id="IPR003593">
    <property type="entry name" value="AAA+_ATPase"/>
</dbReference>
<evidence type="ECO:0000256" key="1">
    <source>
        <dbReference type="ARBA" id="ARBA00005417"/>
    </source>
</evidence>
<evidence type="ECO:0000256" key="3">
    <source>
        <dbReference type="ARBA" id="ARBA00022741"/>
    </source>
</evidence>
<dbReference type="PANTHER" id="PTHR43335:SF2">
    <property type="entry name" value="ABC TRANSPORTER, ATP-BINDING PROTEIN"/>
    <property type="match status" value="1"/>
</dbReference>
<keyword evidence="7" id="KW-1185">Reference proteome</keyword>
<comment type="similarity">
    <text evidence="1">Belongs to the ABC transporter superfamily.</text>
</comment>
<sequence length="239" mass="25147">MAPAPPATAPAAPGVQLDGLIRRRGERLVLREITLELPAGGTLALLGPNGAGKSTLLRVLAGLLRPSRGRCRVLGHELPRERHAVRGRVGYLAHEPMLYRDLTVRENLVHRARLLRAPIGQVDELLAATGLQRRASFPVAALSRGLTQRTAAAATLLADPELLLLDEPLANLDPVAAEQLGALLDARPFGVARTRVIAGHDPDAALAEADLVLGLKDGAVALLAAPAAITDAEIGALYR</sequence>
<keyword evidence="6" id="KW-0449">Lipoprotein</keyword>
<dbReference type="Proteomes" id="UP000005143">
    <property type="component" value="Unassembled WGS sequence"/>
</dbReference>